<sequence>MILKDPDPSTATDALSKAGRRAEEQMAFYLRRAFAEAPDVLVFNDLRVERNGEIAQIDHLILHRWGMVIIESKSVTSRVKINEREEWSRYWDGRDRGMASPVLQAKRQADLLRRLLDDHAPDLVGKILGLLQVRFGAMPIDLLVAISDEGVIQRTKKNPLPEVMKADQISERVKQLVAQHRKDSSPLNFKSDTSYTLSVADVDRIRIFLLAKHKPGATNPEPVPVEAQAVEYSMPTTAVTVATPPTDMAAAASGHACRHCASADITVEYGRYGYYFKCGGCEGNTPIKVICSACGSKAKLRKSGPKFWADCGECDGSLLFFENRVG</sequence>
<dbReference type="Proteomes" id="UP000287394">
    <property type="component" value="Chromosome"/>
</dbReference>
<proteinExistence type="predicted"/>
<name>A0A402CW25_9BACT</name>
<evidence type="ECO:0000313" key="1">
    <source>
        <dbReference type="EMBL" id="BDI34000.1"/>
    </source>
</evidence>
<dbReference type="AlphaFoldDB" id="A0A402CW25"/>
<dbReference type="RefSeq" id="WP_119321556.1">
    <property type="nucleotide sequence ID" value="NZ_AP025739.1"/>
</dbReference>
<keyword evidence="2" id="KW-1185">Reference proteome</keyword>
<gene>
    <name evidence="1" type="ORF">CCAX7_60510</name>
</gene>
<protein>
    <submittedName>
        <fullName evidence="1">Uncharacterized protein</fullName>
    </submittedName>
</protein>
<dbReference type="Pfam" id="PF08378">
    <property type="entry name" value="NERD"/>
    <property type="match status" value="1"/>
</dbReference>
<dbReference type="EMBL" id="AP025739">
    <property type="protein sequence ID" value="BDI34000.1"/>
    <property type="molecule type" value="Genomic_DNA"/>
</dbReference>
<organism evidence="1 2">
    <name type="scientific">Capsulimonas corticalis</name>
    <dbReference type="NCBI Taxonomy" id="2219043"/>
    <lineage>
        <taxon>Bacteria</taxon>
        <taxon>Bacillati</taxon>
        <taxon>Armatimonadota</taxon>
        <taxon>Armatimonadia</taxon>
        <taxon>Capsulimonadales</taxon>
        <taxon>Capsulimonadaceae</taxon>
        <taxon>Capsulimonas</taxon>
    </lineage>
</organism>
<evidence type="ECO:0000313" key="2">
    <source>
        <dbReference type="Proteomes" id="UP000287394"/>
    </source>
</evidence>
<dbReference type="KEGG" id="ccot:CCAX7_60510"/>
<dbReference type="OrthoDB" id="569879at2"/>
<dbReference type="InterPro" id="IPR011528">
    <property type="entry name" value="NERD"/>
</dbReference>
<accession>A0A402CW25</accession>
<reference evidence="1 2" key="1">
    <citation type="journal article" date="2019" name="Int. J. Syst. Evol. Microbiol.">
        <title>Capsulimonas corticalis gen. nov., sp. nov., an aerobic capsulated bacterium, of a novel bacterial order, Capsulimonadales ord. nov., of the class Armatimonadia of the phylum Armatimonadetes.</title>
        <authorList>
            <person name="Li J."/>
            <person name="Kudo C."/>
            <person name="Tonouchi A."/>
        </authorList>
    </citation>
    <scope>NUCLEOTIDE SEQUENCE [LARGE SCALE GENOMIC DNA]</scope>
    <source>
        <strain evidence="1 2">AX-7</strain>
    </source>
</reference>
<dbReference type="PROSITE" id="PS50965">
    <property type="entry name" value="NERD"/>
    <property type="match status" value="1"/>
</dbReference>